<dbReference type="GO" id="GO:0016324">
    <property type="term" value="C:apical plasma membrane"/>
    <property type="evidence" value="ECO:0007669"/>
    <property type="project" value="TreeGrafter"/>
</dbReference>
<evidence type="ECO:0000256" key="15">
    <source>
        <dbReference type="PROSITE-ProRule" id="PRU00124"/>
    </source>
</evidence>
<reference evidence="20" key="1">
    <citation type="submission" date="2025-08" db="UniProtKB">
        <authorList>
            <consortium name="RefSeq"/>
        </authorList>
    </citation>
    <scope>IDENTIFICATION</scope>
    <source>
        <tissue evidence="20">Whole body pupa</tissue>
    </source>
</reference>
<dbReference type="Gene3D" id="4.10.400.10">
    <property type="entry name" value="Low-density Lipoprotein Receptor"/>
    <property type="match status" value="7"/>
</dbReference>
<keyword evidence="19" id="KW-1185">Reference proteome</keyword>
<feature type="domain" description="EGF-like" evidence="18">
    <location>
        <begin position="357"/>
        <end position="371"/>
    </location>
</feature>
<dbReference type="FunFam" id="4.10.400.10:FF:000004">
    <property type="entry name" value="Low-density lipoprotein receptor-related protein 1"/>
    <property type="match status" value="1"/>
</dbReference>
<feature type="disulfide bond" evidence="15">
    <location>
        <begin position="135"/>
        <end position="153"/>
    </location>
</feature>
<keyword evidence="11 17" id="KW-0472">Membrane</keyword>
<proteinExistence type="inferred from homology"/>
<evidence type="ECO:0000256" key="5">
    <source>
        <dbReference type="ARBA" id="ARBA00022583"/>
    </source>
</evidence>
<feature type="disulfide bond" evidence="15">
    <location>
        <begin position="54"/>
        <end position="72"/>
    </location>
</feature>
<feature type="repeat" description="LDL-receptor class B" evidence="16">
    <location>
        <begin position="504"/>
        <end position="546"/>
    </location>
</feature>
<dbReference type="Pfam" id="PF07645">
    <property type="entry name" value="EGF_CA"/>
    <property type="match status" value="1"/>
</dbReference>
<feature type="disulfide bond" evidence="15">
    <location>
        <begin position="128"/>
        <end position="140"/>
    </location>
</feature>
<keyword evidence="4" id="KW-0245">EGF-like domain</keyword>
<feature type="disulfide bond" evidence="15">
    <location>
        <begin position="260"/>
        <end position="278"/>
    </location>
</feature>
<dbReference type="SMART" id="SM00181">
    <property type="entry name" value="EGF"/>
    <property type="match status" value="4"/>
</dbReference>
<dbReference type="GO" id="GO:0042562">
    <property type="term" value="F:hormone binding"/>
    <property type="evidence" value="ECO:0007669"/>
    <property type="project" value="TreeGrafter"/>
</dbReference>
<name>A0A9C5ZBT6_9MUSC</name>
<evidence type="ECO:0000256" key="6">
    <source>
        <dbReference type="ARBA" id="ARBA00022692"/>
    </source>
</evidence>
<feature type="disulfide bond" evidence="15">
    <location>
        <begin position="303"/>
        <end position="321"/>
    </location>
</feature>
<dbReference type="KEGG" id="gfs:119639922"/>
<dbReference type="GO" id="GO:0005509">
    <property type="term" value="F:calcium ion binding"/>
    <property type="evidence" value="ECO:0007669"/>
    <property type="project" value="InterPro"/>
</dbReference>
<dbReference type="FunFam" id="4.10.400.10:FF:000113">
    <property type="entry name" value="Low-density lipoprotein receptor-related protein 8"/>
    <property type="match status" value="1"/>
</dbReference>
<keyword evidence="8" id="KW-0677">Repeat</keyword>
<feature type="transmembrane region" description="Helical" evidence="17">
    <location>
        <begin position="7"/>
        <end position="34"/>
    </location>
</feature>
<evidence type="ECO:0000256" key="7">
    <source>
        <dbReference type="ARBA" id="ARBA00022729"/>
    </source>
</evidence>
<feature type="repeat" description="LDL-receptor class B" evidence="16">
    <location>
        <begin position="547"/>
        <end position="590"/>
    </location>
</feature>
<feature type="disulfide bond" evidence="15">
    <location>
        <begin position="47"/>
        <end position="59"/>
    </location>
</feature>
<keyword evidence="9" id="KW-0106">Calcium</keyword>
<dbReference type="FunFam" id="4.10.400.10:FF:000002">
    <property type="entry name" value="Low-density lipoprotein receptor-related protein 1"/>
    <property type="match status" value="1"/>
</dbReference>
<dbReference type="GO" id="GO:0043235">
    <property type="term" value="C:receptor complex"/>
    <property type="evidence" value="ECO:0007669"/>
    <property type="project" value="TreeGrafter"/>
</dbReference>
<dbReference type="SMART" id="SM00135">
    <property type="entry name" value="LY"/>
    <property type="match status" value="5"/>
</dbReference>
<dbReference type="Proteomes" id="UP000092443">
    <property type="component" value="Unplaced"/>
</dbReference>
<dbReference type="AlphaFoldDB" id="A0A9C5ZBT6"/>
<keyword evidence="6 17" id="KW-0812">Transmembrane</keyword>
<dbReference type="PROSITE" id="PS51120">
    <property type="entry name" value="LDLRB"/>
    <property type="match status" value="4"/>
</dbReference>
<dbReference type="FunFam" id="2.120.10.30:FF:000008">
    <property type="entry name" value="Low-density lipoprotein receptor-related protein 4"/>
    <property type="match status" value="1"/>
</dbReference>
<feature type="repeat" description="LDL-receptor class B" evidence="16">
    <location>
        <begin position="591"/>
        <end position="635"/>
    </location>
</feature>
<evidence type="ECO:0000256" key="10">
    <source>
        <dbReference type="ARBA" id="ARBA00022989"/>
    </source>
</evidence>
<evidence type="ECO:0000313" key="20">
    <source>
        <dbReference type="RefSeq" id="XP_037893574.1"/>
    </source>
</evidence>
<evidence type="ECO:0000256" key="17">
    <source>
        <dbReference type="SAM" id="Phobius"/>
    </source>
</evidence>
<dbReference type="CDD" id="cd00054">
    <property type="entry name" value="EGF_CA"/>
    <property type="match status" value="1"/>
</dbReference>
<dbReference type="InterPro" id="IPR011042">
    <property type="entry name" value="6-blade_b-propeller_TolB-like"/>
</dbReference>
<evidence type="ECO:0000313" key="19">
    <source>
        <dbReference type="Proteomes" id="UP000092443"/>
    </source>
</evidence>
<dbReference type="Pfam" id="PF00058">
    <property type="entry name" value="Ldl_recept_b"/>
    <property type="match status" value="4"/>
</dbReference>
<dbReference type="SUPFAM" id="SSF57196">
    <property type="entry name" value="EGF/Laminin"/>
    <property type="match status" value="3"/>
</dbReference>
<dbReference type="PANTHER" id="PTHR22722:SF14">
    <property type="entry name" value="MEGALIN, ISOFORM A"/>
    <property type="match status" value="1"/>
</dbReference>
<dbReference type="InterPro" id="IPR000152">
    <property type="entry name" value="EGF-type_Asp/Asn_hydroxyl_site"/>
</dbReference>
<feature type="disulfide bond" evidence="15">
    <location>
        <begin position="109"/>
        <end position="124"/>
    </location>
</feature>
<evidence type="ECO:0000256" key="2">
    <source>
        <dbReference type="ARBA" id="ARBA00009939"/>
    </source>
</evidence>
<evidence type="ECO:0000256" key="13">
    <source>
        <dbReference type="ARBA" id="ARBA00023170"/>
    </source>
</evidence>
<dbReference type="InterPro" id="IPR001881">
    <property type="entry name" value="EGF-like_Ca-bd_dom"/>
</dbReference>
<evidence type="ECO:0000256" key="9">
    <source>
        <dbReference type="ARBA" id="ARBA00022837"/>
    </source>
</evidence>
<dbReference type="GO" id="GO:0006898">
    <property type="term" value="P:receptor-mediated endocytosis"/>
    <property type="evidence" value="ECO:0007669"/>
    <property type="project" value="TreeGrafter"/>
</dbReference>
<accession>A0A9C5ZBT6</accession>
<feature type="disulfide bond" evidence="15">
    <location>
        <begin position="174"/>
        <end position="192"/>
    </location>
</feature>
<dbReference type="InterPro" id="IPR051221">
    <property type="entry name" value="LDLR-related"/>
</dbReference>
<comment type="similarity">
    <text evidence="2">Belongs to the LDLR family.</text>
</comment>
<keyword evidence="14" id="KW-0325">Glycoprotein</keyword>
<dbReference type="PROSITE" id="PS00010">
    <property type="entry name" value="ASX_HYDROXYL"/>
    <property type="match status" value="1"/>
</dbReference>
<keyword evidence="12 15" id="KW-1015">Disulfide bond</keyword>
<feature type="disulfide bond" evidence="15">
    <location>
        <begin position="147"/>
        <end position="162"/>
    </location>
</feature>
<evidence type="ECO:0000256" key="4">
    <source>
        <dbReference type="ARBA" id="ARBA00022536"/>
    </source>
</evidence>
<dbReference type="PROSITE" id="PS01187">
    <property type="entry name" value="EGF_CA"/>
    <property type="match status" value="1"/>
</dbReference>
<keyword evidence="5" id="KW-0254">Endocytosis</keyword>
<gene>
    <name evidence="20" type="primary">LOC119639922</name>
</gene>
<dbReference type="Pfam" id="PF00057">
    <property type="entry name" value="Ldl_recept_a"/>
    <property type="match status" value="7"/>
</dbReference>
<comment type="caution">
    <text evidence="15">Lacks conserved residue(s) required for the propagation of feature annotation.</text>
</comment>
<evidence type="ECO:0000256" key="3">
    <source>
        <dbReference type="ARBA" id="ARBA00022475"/>
    </source>
</evidence>
<dbReference type="GO" id="GO:0030001">
    <property type="term" value="P:metal ion transport"/>
    <property type="evidence" value="ECO:0007669"/>
    <property type="project" value="UniProtKB-ARBA"/>
</dbReference>
<dbReference type="GeneID" id="119639922"/>
<dbReference type="SUPFAM" id="SSF63825">
    <property type="entry name" value="YWTD domain"/>
    <property type="match status" value="1"/>
</dbReference>
<keyword evidence="3" id="KW-1003">Cell membrane</keyword>
<dbReference type="FunFam" id="4.10.400.10:FF:000034">
    <property type="entry name" value="Low-density lipoprotein receptor-related protein 2"/>
    <property type="match status" value="1"/>
</dbReference>
<keyword evidence="10 17" id="KW-1133">Transmembrane helix</keyword>
<dbReference type="RefSeq" id="XP_037893574.1">
    <property type="nucleotide sequence ID" value="XM_038037646.1"/>
</dbReference>
<evidence type="ECO:0000259" key="18">
    <source>
        <dbReference type="PROSITE" id="PS01186"/>
    </source>
</evidence>
<dbReference type="PROSITE" id="PS01186">
    <property type="entry name" value="EGF_2"/>
    <property type="match status" value="1"/>
</dbReference>
<dbReference type="InterPro" id="IPR018097">
    <property type="entry name" value="EGF_Ca-bd_CS"/>
</dbReference>
<feature type="repeat" description="LDL-receptor class B" evidence="16">
    <location>
        <begin position="460"/>
        <end position="503"/>
    </location>
</feature>
<feature type="disulfide bond" evidence="15">
    <location>
        <begin position="186"/>
        <end position="201"/>
    </location>
</feature>
<evidence type="ECO:0000256" key="1">
    <source>
        <dbReference type="ARBA" id="ARBA00004251"/>
    </source>
</evidence>
<dbReference type="InterPro" id="IPR002172">
    <property type="entry name" value="LDrepeatLR_classA_rpt"/>
</dbReference>
<evidence type="ECO:0000256" key="16">
    <source>
        <dbReference type="PROSITE-ProRule" id="PRU00461"/>
    </source>
</evidence>
<dbReference type="InterPro" id="IPR000033">
    <property type="entry name" value="LDLR_classB_rpt"/>
</dbReference>
<dbReference type="InterPro" id="IPR049883">
    <property type="entry name" value="NOTCH1_EGF-like"/>
</dbReference>
<sequence>MGLIYCFIYAVLMINGLLHSRLSIFSFIFSIAIIPAGSQQQTTEASCDDGKFRCNNGNCIPNRWRCDQENDCADGSDELISMCKSKTCSPDEYTCKSGEGECVPLPWVCDQSRDCSDGSDETSCYDTCRSDEFTCGNGRCIHNRWKCDRDDDCGDGSDEKNCPILSCKDEEFTCNTGACVHRRWRCDGENDCSDGSDEIDCSNLTQTINLCLRLEFQCKDRITCINLDWLCDGEADCPGGDDEHRENCKNKTCRNDQFQCDNLSCIAGLLACNGVNDCPDRSDERNCDFRKQTVCNASTHFDCGYGQCISLAKVCDKQKDCPESEDEPANKCGVNECSISNGGCMHKCIDQPIDYRCECETGYKLINNRSCADVNECTEDSGICSQICINEIGGFKCECVGGYRHDPRNHTRCKAIEGHASLLLARRHDIRKIALDRMEMTSIVNNTKSATALDFAFRTGMIFWSDVSTQSIYKAPIDEGNEKTVVLKASGVTSDGLAVDWIYNHIYFTDTHKSTIELTDFNGNTEKILIKDELNVPRSIALDPIDGWMYWSDWGASPRIERAGMDGTHRLTIVNYDVKWPNGITLDMVRKRLYWVDGKLNIISSVNYDGSQRRQILYSTEYLRHPFSITTFEDYLYWTDWDKQTVFKANKFNGQDVEAITAMHMLQHPMVVHVYHPYRQPDGENYCQTANGHCSHLCLPAPFINQRSPRITCACPTGLRLMEDGQTCAEDSNKHLFRNLTHGGSSNVTATAVQPDSGYIALIVSGGLLGVSLVLGAILYLGYRHYRRRSVNSMNFENPAYRKTTEDHFSVEKNLPIYPSTVDEELHCSQRRLFAQY</sequence>
<evidence type="ECO:0000256" key="11">
    <source>
        <dbReference type="ARBA" id="ARBA00023136"/>
    </source>
</evidence>
<organism evidence="19 20">
    <name type="scientific">Glossina fuscipes</name>
    <dbReference type="NCBI Taxonomy" id="7396"/>
    <lineage>
        <taxon>Eukaryota</taxon>
        <taxon>Metazoa</taxon>
        <taxon>Ecdysozoa</taxon>
        <taxon>Arthropoda</taxon>
        <taxon>Hexapoda</taxon>
        <taxon>Insecta</taxon>
        <taxon>Pterygota</taxon>
        <taxon>Neoptera</taxon>
        <taxon>Endopterygota</taxon>
        <taxon>Diptera</taxon>
        <taxon>Brachycera</taxon>
        <taxon>Muscomorpha</taxon>
        <taxon>Hippoboscoidea</taxon>
        <taxon>Glossinidae</taxon>
        <taxon>Glossina</taxon>
    </lineage>
</organism>
<dbReference type="FunFam" id="2.10.25.10:FF:000009">
    <property type="entry name" value="Low-density lipoprotein receptor isoform 1"/>
    <property type="match status" value="1"/>
</dbReference>
<feature type="disulfide bond" evidence="15">
    <location>
        <begin position="253"/>
        <end position="265"/>
    </location>
</feature>
<dbReference type="PRINTS" id="PR00261">
    <property type="entry name" value="LDLRECEPTOR"/>
</dbReference>
<evidence type="ECO:0000256" key="8">
    <source>
        <dbReference type="ARBA" id="ARBA00022737"/>
    </source>
</evidence>
<dbReference type="SUPFAM" id="SSF57424">
    <property type="entry name" value="LDL receptor-like module"/>
    <property type="match status" value="7"/>
</dbReference>
<feature type="transmembrane region" description="Helical" evidence="17">
    <location>
        <begin position="759"/>
        <end position="783"/>
    </location>
</feature>
<keyword evidence="7" id="KW-0732">Signal</keyword>
<dbReference type="Pfam" id="PF14670">
    <property type="entry name" value="FXa_inhibition"/>
    <property type="match status" value="2"/>
</dbReference>
<dbReference type="Gene3D" id="2.120.10.30">
    <property type="entry name" value="TolB, C-terminal domain"/>
    <property type="match status" value="1"/>
</dbReference>
<dbReference type="Gene3D" id="2.10.25.10">
    <property type="entry name" value="Laminin"/>
    <property type="match status" value="3"/>
</dbReference>
<protein>
    <submittedName>
        <fullName evidence="20">Low-density lipoprotein receptor-like</fullName>
    </submittedName>
</protein>
<dbReference type="SMART" id="SM00192">
    <property type="entry name" value="LDLa"/>
    <property type="match status" value="7"/>
</dbReference>
<dbReference type="CDD" id="cd00112">
    <property type="entry name" value="LDLa"/>
    <property type="match status" value="6"/>
</dbReference>
<evidence type="ECO:0000256" key="12">
    <source>
        <dbReference type="ARBA" id="ARBA00023157"/>
    </source>
</evidence>
<feature type="disulfide bond" evidence="15">
    <location>
        <begin position="272"/>
        <end position="287"/>
    </location>
</feature>
<feature type="disulfide bond" evidence="15">
    <location>
        <begin position="167"/>
        <end position="179"/>
    </location>
</feature>
<dbReference type="InterPro" id="IPR000742">
    <property type="entry name" value="EGF"/>
</dbReference>
<keyword evidence="13" id="KW-0675">Receptor</keyword>
<dbReference type="InterPro" id="IPR036055">
    <property type="entry name" value="LDL_receptor-like_sf"/>
</dbReference>
<comment type="subcellular location">
    <subcellularLocation>
        <location evidence="1">Cell membrane</location>
        <topology evidence="1">Single-pass type I membrane protein</topology>
    </subcellularLocation>
</comment>
<dbReference type="PROSITE" id="PS50068">
    <property type="entry name" value="LDLRA_2"/>
    <property type="match status" value="7"/>
</dbReference>
<dbReference type="SMART" id="SM00179">
    <property type="entry name" value="EGF_CA"/>
    <property type="match status" value="2"/>
</dbReference>
<evidence type="ECO:0000256" key="14">
    <source>
        <dbReference type="ARBA" id="ARBA00023180"/>
    </source>
</evidence>
<dbReference type="PROSITE" id="PS01209">
    <property type="entry name" value="LDLRA_1"/>
    <property type="match status" value="5"/>
</dbReference>
<dbReference type="InterPro" id="IPR023415">
    <property type="entry name" value="LDLR_class-A_CS"/>
</dbReference>
<dbReference type="PANTHER" id="PTHR22722">
    <property type="entry name" value="LOW-DENSITY LIPOPROTEIN RECEPTOR-RELATED PROTEIN 2-RELATED"/>
    <property type="match status" value="1"/>
</dbReference>